<dbReference type="Gene3D" id="6.10.30.10">
    <property type="match status" value="1"/>
</dbReference>
<dbReference type="InterPro" id="IPR022002">
    <property type="entry name" value="ChsH2_Znr"/>
</dbReference>
<proteinExistence type="predicted"/>
<dbReference type="Pfam" id="PF12172">
    <property type="entry name" value="zf-ChsH2"/>
    <property type="match status" value="1"/>
</dbReference>
<keyword evidence="4" id="KW-1185">Reference proteome</keyword>
<sequence length="142" mass="15971">MSGEEPWGPTADGLDQPYWDGLRAGELRLQRCTQCRTWIWGPQWMCGSCHTFDPAWEAVEPVGTVYSWSRSWYPFVTELAAKVPYLTVLVELPDAGNRRVLGILTGADADAVQIGDTVVGHFETDQGATWPMLRWSRKEGRV</sequence>
<organism evidence="3 4">
    <name type="scientific">Rhodococcus globerulus</name>
    <dbReference type="NCBI Taxonomy" id="33008"/>
    <lineage>
        <taxon>Bacteria</taxon>
        <taxon>Bacillati</taxon>
        <taxon>Actinomycetota</taxon>
        <taxon>Actinomycetes</taxon>
        <taxon>Mycobacteriales</taxon>
        <taxon>Nocardiaceae</taxon>
        <taxon>Rhodococcus</taxon>
    </lineage>
</organism>
<evidence type="ECO:0000259" key="1">
    <source>
        <dbReference type="Pfam" id="PF01796"/>
    </source>
</evidence>
<dbReference type="Proteomes" id="UP001185927">
    <property type="component" value="Unassembled WGS sequence"/>
</dbReference>
<dbReference type="InterPro" id="IPR012340">
    <property type="entry name" value="NA-bd_OB-fold"/>
</dbReference>
<gene>
    <name evidence="3" type="ORF">R3Q16_17500</name>
</gene>
<evidence type="ECO:0000313" key="4">
    <source>
        <dbReference type="Proteomes" id="UP001185927"/>
    </source>
</evidence>
<protein>
    <submittedName>
        <fullName evidence="3">OB-fold domain-containing protein</fullName>
    </submittedName>
</protein>
<evidence type="ECO:0000259" key="2">
    <source>
        <dbReference type="Pfam" id="PF12172"/>
    </source>
</evidence>
<feature type="domain" description="ChsH2 rubredoxin-like zinc ribbon" evidence="2">
    <location>
        <begin position="19"/>
        <end position="53"/>
    </location>
</feature>
<name>A0ABU4BW16_RHOGO</name>
<dbReference type="PANTHER" id="PTHR34075">
    <property type="entry name" value="BLR3430 PROTEIN"/>
    <property type="match status" value="1"/>
</dbReference>
<accession>A0ABU4BW16</accession>
<feature type="domain" description="ChsH2 C-terminal OB-fold" evidence="1">
    <location>
        <begin position="56"/>
        <end position="119"/>
    </location>
</feature>
<dbReference type="InterPro" id="IPR052513">
    <property type="entry name" value="Thioester_dehydratase-like"/>
</dbReference>
<reference evidence="3 4" key="1">
    <citation type="submission" date="2023-10" db="EMBL/GenBank/DDBJ databases">
        <title>Development of a sustainable strategy for remediation of hydrocarbon-contaminated territories based on the waste exchange concept.</title>
        <authorList>
            <person name="Krivoruchko A."/>
        </authorList>
    </citation>
    <scope>NUCLEOTIDE SEQUENCE [LARGE SCALE GENOMIC DNA]</scope>
    <source>
        <strain evidence="3 4">IEGM 1203</strain>
    </source>
</reference>
<dbReference type="Pfam" id="PF01796">
    <property type="entry name" value="OB_ChsH2_C"/>
    <property type="match status" value="1"/>
</dbReference>
<comment type="caution">
    <text evidence="3">The sequence shown here is derived from an EMBL/GenBank/DDBJ whole genome shotgun (WGS) entry which is preliminary data.</text>
</comment>
<dbReference type="PANTHER" id="PTHR34075:SF5">
    <property type="entry name" value="BLR3430 PROTEIN"/>
    <property type="match status" value="1"/>
</dbReference>
<dbReference type="RefSeq" id="WP_172935872.1">
    <property type="nucleotide sequence ID" value="NZ_JAWLKB010000007.1"/>
</dbReference>
<evidence type="ECO:0000313" key="3">
    <source>
        <dbReference type="EMBL" id="MDV6268411.1"/>
    </source>
</evidence>
<dbReference type="SUPFAM" id="SSF50249">
    <property type="entry name" value="Nucleic acid-binding proteins"/>
    <property type="match status" value="1"/>
</dbReference>
<dbReference type="EMBL" id="JAWLKB010000007">
    <property type="protein sequence ID" value="MDV6268411.1"/>
    <property type="molecule type" value="Genomic_DNA"/>
</dbReference>
<dbReference type="InterPro" id="IPR002878">
    <property type="entry name" value="ChsH2_C"/>
</dbReference>